<evidence type="ECO:0000256" key="2">
    <source>
        <dbReference type="ARBA" id="ARBA00022729"/>
    </source>
</evidence>
<gene>
    <name evidence="3" type="ORF">GIB67_017589</name>
</gene>
<dbReference type="GO" id="GO:0006508">
    <property type="term" value="P:proteolysis"/>
    <property type="evidence" value="ECO:0007669"/>
    <property type="project" value="InterPro"/>
</dbReference>
<dbReference type="PANTHER" id="PTHR10795">
    <property type="entry name" value="PROPROTEIN CONVERTASE SUBTILISIN/KEXIN"/>
    <property type="match status" value="1"/>
</dbReference>
<evidence type="ECO:0000256" key="1">
    <source>
        <dbReference type="ARBA" id="ARBA00011073"/>
    </source>
</evidence>
<dbReference type="SUPFAM" id="SSF52743">
    <property type="entry name" value="Subtilisin-like"/>
    <property type="match status" value="1"/>
</dbReference>
<protein>
    <submittedName>
        <fullName evidence="3">Uncharacterized protein</fullName>
    </submittedName>
</protein>
<dbReference type="EMBL" id="JACGCM010002156">
    <property type="protein sequence ID" value="KAF6143981.1"/>
    <property type="molecule type" value="Genomic_DNA"/>
</dbReference>
<accession>A0A7J7LMT4</accession>
<dbReference type="OrthoDB" id="687822at2759"/>
<dbReference type="AlphaFoldDB" id="A0A7J7LMT4"/>
<evidence type="ECO:0000313" key="3">
    <source>
        <dbReference type="EMBL" id="KAF6143981.1"/>
    </source>
</evidence>
<dbReference type="Gene3D" id="3.40.50.200">
    <property type="entry name" value="Peptidase S8/S53 domain"/>
    <property type="match status" value="1"/>
</dbReference>
<comment type="similarity">
    <text evidence="1">Belongs to the peptidase S8 family.</text>
</comment>
<dbReference type="InterPro" id="IPR045051">
    <property type="entry name" value="SBT"/>
</dbReference>
<dbReference type="Proteomes" id="UP000541444">
    <property type="component" value="Unassembled WGS sequence"/>
</dbReference>
<keyword evidence="2" id="KW-0732">Signal</keyword>
<dbReference type="InterPro" id="IPR036852">
    <property type="entry name" value="Peptidase_S8/S53_dom_sf"/>
</dbReference>
<proteinExistence type="inferred from homology"/>
<reference evidence="3 4" key="1">
    <citation type="journal article" date="2020" name="IScience">
        <title>Genome Sequencing of the Endangered Kingdonia uniflora (Circaeasteraceae, Ranunculales) Reveals Potential Mechanisms of Evolutionary Specialization.</title>
        <authorList>
            <person name="Sun Y."/>
            <person name="Deng T."/>
            <person name="Zhang A."/>
            <person name="Moore M.J."/>
            <person name="Landis J.B."/>
            <person name="Lin N."/>
            <person name="Zhang H."/>
            <person name="Zhang X."/>
            <person name="Huang J."/>
            <person name="Zhang X."/>
            <person name="Sun H."/>
            <person name="Wang H."/>
        </authorList>
    </citation>
    <scope>NUCLEOTIDE SEQUENCE [LARGE SCALE GENOMIC DNA]</scope>
    <source>
        <strain evidence="3">TB1705</strain>
        <tissue evidence="3">Leaf</tissue>
    </source>
</reference>
<evidence type="ECO:0000313" key="4">
    <source>
        <dbReference type="Proteomes" id="UP000541444"/>
    </source>
</evidence>
<organism evidence="3 4">
    <name type="scientific">Kingdonia uniflora</name>
    <dbReference type="NCBI Taxonomy" id="39325"/>
    <lineage>
        <taxon>Eukaryota</taxon>
        <taxon>Viridiplantae</taxon>
        <taxon>Streptophyta</taxon>
        <taxon>Embryophyta</taxon>
        <taxon>Tracheophyta</taxon>
        <taxon>Spermatophyta</taxon>
        <taxon>Magnoliopsida</taxon>
        <taxon>Ranunculales</taxon>
        <taxon>Circaeasteraceae</taxon>
        <taxon>Kingdonia</taxon>
    </lineage>
</organism>
<dbReference type="GO" id="GO:0004252">
    <property type="term" value="F:serine-type endopeptidase activity"/>
    <property type="evidence" value="ECO:0007669"/>
    <property type="project" value="InterPro"/>
</dbReference>
<sequence length="159" mass="18060">MHGFSVVLSTEELAALKKTVRFLTAYRDRTLDVDSTHTIEFLSLNTVSSIWPASNYVKDVIIGIIDTGVWPESNSFRDNGMEEIPSRWKICEPDVQFNFAMCNRKLIGARYFNKGIMADDPNVSISMNFARTLMDMGPTPHQSLPETMCKVLDMNNEMK</sequence>
<name>A0A7J7LMT4_9MAGN</name>
<comment type="caution">
    <text evidence="3">The sequence shown here is derived from an EMBL/GenBank/DDBJ whole genome shotgun (WGS) entry which is preliminary data.</text>
</comment>
<keyword evidence="4" id="KW-1185">Reference proteome</keyword>